<gene>
    <name evidence="10" type="primary">gmhA</name>
    <name evidence="12" type="ORF">HAP41_0000006050</name>
</gene>
<dbReference type="HAMAP" id="MF_00067">
    <property type="entry name" value="GmhA"/>
    <property type="match status" value="1"/>
</dbReference>
<dbReference type="GO" id="GO:0005975">
    <property type="term" value="P:carbohydrate metabolic process"/>
    <property type="evidence" value="ECO:0007669"/>
    <property type="project" value="UniProtKB-UniRule"/>
</dbReference>
<evidence type="ECO:0000256" key="3">
    <source>
        <dbReference type="ARBA" id="ARBA00004496"/>
    </source>
</evidence>
<name>A0A8U0FM23_9BRAD</name>
<feature type="binding site" evidence="10">
    <location>
        <position position="173"/>
    </location>
    <ligand>
        <name>substrate</name>
    </ligand>
</feature>
<keyword evidence="8 10" id="KW-0413">Isomerase</keyword>
<dbReference type="InterPro" id="IPR001347">
    <property type="entry name" value="SIS_dom"/>
</dbReference>
<dbReference type="PANTHER" id="PTHR30390">
    <property type="entry name" value="SEDOHEPTULOSE 7-PHOSPHATE ISOMERASE / DNAA INITIATOR-ASSOCIATING FACTOR FOR REPLICATION INITIATION"/>
    <property type="match status" value="1"/>
</dbReference>
<keyword evidence="7 10" id="KW-0862">Zinc</keyword>
<dbReference type="PANTHER" id="PTHR30390:SF6">
    <property type="entry name" value="DNAA INITIATOR-ASSOCIATING PROTEIN DIAA"/>
    <property type="match status" value="1"/>
</dbReference>
<feature type="binding site" evidence="10">
    <location>
        <position position="126"/>
    </location>
    <ligand>
        <name>substrate</name>
    </ligand>
</feature>
<feature type="binding site" evidence="10">
    <location>
        <position position="173"/>
    </location>
    <ligand>
        <name>Zn(2+)</name>
        <dbReference type="ChEBI" id="CHEBI:29105"/>
    </ligand>
</feature>
<evidence type="ECO:0000256" key="10">
    <source>
        <dbReference type="HAMAP-Rule" id="MF_00067"/>
    </source>
</evidence>
<dbReference type="AlphaFoldDB" id="A0A8U0FM23"/>
<dbReference type="SUPFAM" id="SSF53697">
    <property type="entry name" value="SIS domain"/>
    <property type="match status" value="1"/>
</dbReference>
<dbReference type="InterPro" id="IPR050099">
    <property type="entry name" value="SIS_GmhA/DiaA_subfam"/>
</dbReference>
<feature type="binding site" evidence="10">
    <location>
        <position position="66"/>
    </location>
    <ligand>
        <name>substrate</name>
    </ligand>
</feature>
<dbReference type="EMBL" id="CP096255">
    <property type="protein sequence ID" value="UPT88642.1"/>
    <property type="molecule type" value="Genomic_DNA"/>
</dbReference>
<protein>
    <recommendedName>
        <fullName evidence="10">Phosphoheptose isomerase</fullName>
        <ecNumber evidence="10">5.3.1.28</ecNumber>
    </recommendedName>
    <alternativeName>
        <fullName evidence="10">Sedoheptulose 7-phosphate isomerase</fullName>
    </alternativeName>
</protein>
<reference evidence="12" key="2">
    <citation type="submission" date="2022-04" db="EMBL/GenBank/DDBJ databases">
        <authorList>
            <person name="Bromfield E.S.P."/>
            <person name="Cloutier S."/>
        </authorList>
    </citation>
    <scope>NUCLEOTIDE SEQUENCE</scope>
    <source>
        <strain evidence="12">1S5</strain>
    </source>
</reference>
<dbReference type="CDD" id="cd05006">
    <property type="entry name" value="SIS_GmhA"/>
    <property type="match status" value="1"/>
</dbReference>
<dbReference type="GO" id="GO:0008270">
    <property type="term" value="F:zinc ion binding"/>
    <property type="evidence" value="ECO:0007669"/>
    <property type="project" value="UniProtKB-UniRule"/>
</dbReference>
<keyword evidence="9 10" id="KW-0119">Carbohydrate metabolism</keyword>
<evidence type="ECO:0000256" key="5">
    <source>
        <dbReference type="ARBA" id="ARBA00022490"/>
    </source>
</evidence>
<comment type="miscellaneous">
    <text evidence="10">The reaction produces a racemic mixture of D-glycero-alpha-D-manno-heptose 7-phosphate and D-glycero-beta-D-manno-heptose 7-phosphate.</text>
</comment>
<feature type="domain" description="SIS" evidence="11">
    <location>
        <begin position="38"/>
        <end position="197"/>
    </location>
</feature>
<dbReference type="GO" id="GO:0008968">
    <property type="term" value="F:D-sedoheptulose 7-phosphate isomerase activity"/>
    <property type="evidence" value="ECO:0007669"/>
    <property type="project" value="UniProtKB-UniRule"/>
</dbReference>
<dbReference type="Proteomes" id="UP000551709">
    <property type="component" value="Chromosome"/>
</dbReference>
<evidence type="ECO:0000256" key="6">
    <source>
        <dbReference type="ARBA" id="ARBA00022723"/>
    </source>
</evidence>
<dbReference type="EC" id="5.3.1.28" evidence="10"/>
<feature type="binding site" evidence="10">
    <location>
        <position position="181"/>
    </location>
    <ligand>
        <name>Zn(2+)</name>
        <dbReference type="ChEBI" id="CHEBI:29105"/>
    </ligand>
</feature>
<evidence type="ECO:0000256" key="1">
    <source>
        <dbReference type="ARBA" id="ARBA00000348"/>
    </source>
</evidence>
<evidence type="ECO:0000256" key="9">
    <source>
        <dbReference type="ARBA" id="ARBA00023277"/>
    </source>
</evidence>
<dbReference type="Gene3D" id="3.40.50.10490">
    <property type="entry name" value="Glucose-6-phosphate isomerase like protein, domain 1"/>
    <property type="match status" value="1"/>
</dbReference>
<evidence type="ECO:0000256" key="8">
    <source>
        <dbReference type="ARBA" id="ARBA00023235"/>
    </source>
</evidence>
<feature type="binding site" evidence="10">
    <location>
        <position position="62"/>
    </location>
    <ligand>
        <name>Zn(2+)</name>
        <dbReference type="ChEBI" id="CHEBI:29105"/>
    </ligand>
</feature>
<comment type="cofactor">
    <cofactor evidence="10">
        <name>Zn(2+)</name>
        <dbReference type="ChEBI" id="CHEBI:29105"/>
    </cofactor>
    <text evidence="10">Binds 1 zinc ion per subunit.</text>
</comment>
<evidence type="ECO:0000256" key="4">
    <source>
        <dbReference type="ARBA" id="ARBA00009894"/>
    </source>
</evidence>
<comment type="subunit">
    <text evidence="10">Homotetramer.</text>
</comment>
<dbReference type="GO" id="GO:0005737">
    <property type="term" value="C:cytoplasm"/>
    <property type="evidence" value="ECO:0007669"/>
    <property type="project" value="UniProtKB-SubCell"/>
</dbReference>
<organism evidence="12 13">
    <name type="scientific">Bradyrhizobium barranii subsp. apii</name>
    <dbReference type="NCBI Taxonomy" id="2819348"/>
    <lineage>
        <taxon>Bacteria</taxon>
        <taxon>Pseudomonadati</taxon>
        <taxon>Pseudomonadota</taxon>
        <taxon>Alphaproteobacteria</taxon>
        <taxon>Hyphomicrobiales</taxon>
        <taxon>Nitrobacteraceae</taxon>
        <taxon>Bradyrhizobium</taxon>
        <taxon>Bradyrhizobium barranii</taxon>
    </lineage>
</organism>
<keyword evidence="6 10" id="KW-0479">Metal-binding</keyword>
<feature type="binding site" evidence="10">
    <location>
        <begin position="121"/>
        <end position="123"/>
    </location>
    <ligand>
        <name>substrate</name>
    </ligand>
</feature>
<feature type="binding site" evidence="10">
    <location>
        <begin position="53"/>
        <end position="55"/>
    </location>
    <ligand>
        <name>substrate</name>
    </ligand>
</feature>
<dbReference type="InterPro" id="IPR035461">
    <property type="entry name" value="GmhA/DiaA"/>
</dbReference>
<dbReference type="PROSITE" id="PS51464">
    <property type="entry name" value="SIS"/>
    <property type="match status" value="1"/>
</dbReference>
<sequence>MAGVSDIRATIAETARLLADMAADEKLCVTAAQVAAAAVAALRAGRKVMICGNGGSAADAQHWAGELVSRFNYDRPALAAIALTTDASIITACGNDYGYDYVFARQVEALGVAGDVLFALSTSGNSRNVVAALEVARNQGITTVAFTGRSGGKAAALCDFAIRIPHESTPRIQEGHEVLGHSICALIEAAIFPNDSTSSASA</sequence>
<feature type="binding site" evidence="10">
    <location>
        <begin position="95"/>
        <end position="96"/>
    </location>
    <ligand>
        <name>substrate</name>
    </ligand>
</feature>
<reference evidence="12" key="1">
    <citation type="journal article" date="2017" name="Syst. Appl. Microbiol.">
        <title>Soybeans inoculated with root zone soils of Canadian native legumes harbour diverse and novel Bradyrhizobium spp. that possess agricultural potential.</title>
        <authorList>
            <person name="Bromfield E.S.P."/>
            <person name="Cloutier S."/>
            <person name="Tambong J.T."/>
            <person name="Tran Thi T.V."/>
        </authorList>
    </citation>
    <scope>NUCLEOTIDE SEQUENCE</scope>
    <source>
        <strain evidence="12">1S5</strain>
    </source>
</reference>
<proteinExistence type="inferred from homology"/>
<dbReference type="InterPro" id="IPR004515">
    <property type="entry name" value="Phosphoheptose_Isoase"/>
</dbReference>
<comment type="subcellular location">
    <subcellularLocation>
        <location evidence="3 10">Cytoplasm</location>
    </subcellularLocation>
</comment>
<accession>A0A8U0FM23</accession>
<evidence type="ECO:0000256" key="2">
    <source>
        <dbReference type="ARBA" id="ARBA00003172"/>
    </source>
</evidence>
<dbReference type="InterPro" id="IPR046348">
    <property type="entry name" value="SIS_dom_sf"/>
</dbReference>
<evidence type="ECO:0000313" key="12">
    <source>
        <dbReference type="EMBL" id="UPT88642.1"/>
    </source>
</evidence>
<evidence type="ECO:0000256" key="7">
    <source>
        <dbReference type="ARBA" id="ARBA00022833"/>
    </source>
</evidence>
<evidence type="ECO:0000313" key="13">
    <source>
        <dbReference type="Proteomes" id="UP000551709"/>
    </source>
</evidence>
<comment type="catalytic activity">
    <reaction evidence="1 10">
        <text>2 D-sedoheptulose 7-phosphate = D-glycero-alpha-D-manno-heptose 7-phosphate + D-glycero-beta-D-manno-heptose 7-phosphate</text>
        <dbReference type="Rhea" id="RHEA:27489"/>
        <dbReference type="ChEBI" id="CHEBI:57483"/>
        <dbReference type="ChEBI" id="CHEBI:60203"/>
        <dbReference type="ChEBI" id="CHEBI:60204"/>
        <dbReference type="EC" id="5.3.1.28"/>
    </reaction>
</comment>
<dbReference type="Pfam" id="PF13580">
    <property type="entry name" value="SIS_2"/>
    <property type="match status" value="1"/>
</dbReference>
<dbReference type="GO" id="GO:1901135">
    <property type="term" value="P:carbohydrate derivative metabolic process"/>
    <property type="evidence" value="ECO:0007669"/>
    <property type="project" value="InterPro"/>
</dbReference>
<evidence type="ECO:0000259" key="11">
    <source>
        <dbReference type="PROSITE" id="PS51464"/>
    </source>
</evidence>
<comment type="pathway">
    <text evidence="10">Carbohydrate biosynthesis; D-glycero-D-manno-heptose 7-phosphate biosynthesis; D-glycero-alpha-D-manno-heptose 7-phosphate and D-glycero-beta-D-manno-heptose 7-phosphate from sedoheptulose 7-phosphate: step 1/1.</text>
</comment>
<comment type="function">
    <text evidence="2 10">Catalyzes the isomerization of sedoheptulose 7-phosphate in D-glycero-D-manno-heptose 7-phosphate.</text>
</comment>
<keyword evidence="5 10" id="KW-0963">Cytoplasm</keyword>
<feature type="binding site" evidence="10">
    <location>
        <position position="66"/>
    </location>
    <ligand>
        <name>Zn(2+)</name>
        <dbReference type="ChEBI" id="CHEBI:29105"/>
    </ligand>
</feature>
<dbReference type="RefSeq" id="WP_248577181.1">
    <property type="nucleotide sequence ID" value="NZ_CP096255.1"/>
</dbReference>
<comment type="similarity">
    <text evidence="4 10">Belongs to the SIS family. GmhA subfamily.</text>
</comment>
<dbReference type="GO" id="GO:0097367">
    <property type="term" value="F:carbohydrate derivative binding"/>
    <property type="evidence" value="ECO:0007669"/>
    <property type="project" value="InterPro"/>
</dbReference>